<dbReference type="Proteomes" id="UP000184185">
    <property type="component" value="Unassembled WGS sequence"/>
</dbReference>
<dbReference type="AlphaFoldDB" id="A0A1M6K1Z9"/>
<keyword evidence="4" id="KW-1185">Reference proteome</keyword>
<dbReference type="RefSeq" id="WP_072919042.1">
    <property type="nucleotide sequence ID" value="NZ_FQYQ01000027.1"/>
</dbReference>
<dbReference type="InterPro" id="IPR046059">
    <property type="entry name" value="DUF6017"/>
</dbReference>
<proteinExistence type="predicted"/>
<feature type="domain" description="DUF6017" evidence="2">
    <location>
        <begin position="178"/>
        <end position="288"/>
    </location>
</feature>
<dbReference type="Pfam" id="PF06970">
    <property type="entry name" value="RepA_N"/>
    <property type="match status" value="1"/>
</dbReference>
<gene>
    <name evidence="3" type="ORF">SAMN02745725_02757</name>
</gene>
<evidence type="ECO:0000259" key="2">
    <source>
        <dbReference type="Pfam" id="PF19481"/>
    </source>
</evidence>
<dbReference type="Pfam" id="PF19481">
    <property type="entry name" value="DUF6017"/>
    <property type="match status" value="1"/>
</dbReference>
<accession>A0A1M6K1Z9</accession>
<evidence type="ECO:0000313" key="3">
    <source>
        <dbReference type="EMBL" id="SHJ52999.1"/>
    </source>
</evidence>
<name>A0A1M6K1Z9_PSEXY</name>
<protein>
    <submittedName>
        <fullName evidence="3">Replication initiator protein A (RepA) N-terminus</fullName>
    </submittedName>
</protein>
<dbReference type="EMBL" id="FQYQ01000027">
    <property type="protein sequence ID" value="SHJ52999.1"/>
    <property type="molecule type" value="Genomic_DNA"/>
</dbReference>
<reference evidence="3 4" key="1">
    <citation type="submission" date="2016-11" db="EMBL/GenBank/DDBJ databases">
        <authorList>
            <person name="Jaros S."/>
            <person name="Januszkiewicz K."/>
            <person name="Wedrychowicz H."/>
        </authorList>
    </citation>
    <scope>NUCLEOTIDE SEQUENCE [LARGE SCALE GENOMIC DNA]</scope>
    <source>
        <strain evidence="3 4">DSM 14809</strain>
    </source>
</reference>
<evidence type="ECO:0000259" key="1">
    <source>
        <dbReference type="Pfam" id="PF06970"/>
    </source>
</evidence>
<organism evidence="3 4">
    <name type="scientific">Pseudobutyrivibrio xylanivorans DSM 14809</name>
    <dbReference type="NCBI Taxonomy" id="1123012"/>
    <lineage>
        <taxon>Bacteria</taxon>
        <taxon>Bacillati</taxon>
        <taxon>Bacillota</taxon>
        <taxon>Clostridia</taxon>
        <taxon>Lachnospirales</taxon>
        <taxon>Lachnospiraceae</taxon>
        <taxon>Pseudobutyrivibrio</taxon>
    </lineage>
</organism>
<sequence>MSDIQFKYFYGKESELFTFYRIPKELITNPRFKSLSNDAKLLYGLMLDRMALSAKNKWFDKYNRVYIYFSVVDVMEQLNIGRNKAIKLFKELDDESGIGLIEKKQQGQGKPAIIYVKSFVIEDDNVYSKEFEKQTAKSLETKLQEVSDINSNNNKEINTNVDIKSNPIDIDVMEMGKRIRDQLGIDVLMNDDPDNSELYEEIFELVLETMLRKDKSIVIASCRYSLELVKRKLQKLNMFHVQYVVECMSKNCTKVRNIKKYMLASLFNAPTTIKSYYQAEVNHNMVMGK</sequence>
<dbReference type="OrthoDB" id="9803733at2"/>
<feature type="domain" description="Replication initiator A N-terminal" evidence="1">
    <location>
        <begin position="18"/>
        <end position="92"/>
    </location>
</feature>
<evidence type="ECO:0000313" key="4">
    <source>
        <dbReference type="Proteomes" id="UP000184185"/>
    </source>
</evidence>
<dbReference type="InterPro" id="IPR010724">
    <property type="entry name" value="RepA_N"/>
</dbReference>